<evidence type="ECO:0000256" key="5">
    <source>
        <dbReference type="ARBA" id="ARBA00022840"/>
    </source>
</evidence>
<evidence type="ECO:0000256" key="3">
    <source>
        <dbReference type="ARBA" id="ARBA00022598"/>
    </source>
</evidence>
<dbReference type="InterPro" id="IPR014729">
    <property type="entry name" value="Rossmann-like_a/b/a_fold"/>
</dbReference>
<dbReference type="InterPro" id="IPR002306">
    <property type="entry name" value="Trp-tRNA-ligase"/>
</dbReference>
<dbReference type="GO" id="GO:0006436">
    <property type="term" value="P:tryptophanyl-tRNA aminoacylation"/>
    <property type="evidence" value="ECO:0007669"/>
    <property type="project" value="InterPro"/>
</dbReference>
<dbReference type="Proteomes" id="UP001196413">
    <property type="component" value="Unassembled WGS sequence"/>
</dbReference>
<dbReference type="GO" id="GO:0005737">
    <property type="term" value="C:cytoplasm"/>
    <property type="evidence" value="ECO:0007669"/>
    <property type="project" value="TreeGrafter"/>
</dbReference>
<organism evidence="10 11">
    <name type="scientific">Parelaphostrongylus tenuis</name>
    <name type="common">Meningeal worm</name>
    <dbReference type="NCBI Taxonomy" id="148309"/>
    <lineage>
        <taxon>Eukaryota</taxon>
        <taxon>Metazoa</taxon>
        <taxon>Ecdysozoa</taxon>
        <taxon>Nematoda</taxon>
        <taxon>Chromadorea</taxon>
        <taxon>Rhabditida</taxon>
        <taxon>Rhabditina</taxon>
        <taxon>Rhabditomorpha</taxon>
        <taxon>Strongyloidea</taxon>
        <taxon>Metastrongylidae</taxon>
        <taxon>Parelaphostrongylus</taxon>
    </lineage>
</organism>
<proteinExistence type="inferred from homology"/>
<comment type="caution">
    <text evidence="10">The sequence shown here is derived from an EMBL/GenBank/DDBJ whole genome shotgun (WGS) entry which is preliminary data.</text>
</comment>
<evidence type="ECO:0000313" key="10">
    <source>
        <dbReference type="EMBL" id="KAJ1373954.1"/>
    </source>
</evidence>
<evidence type="ECO:0000256" key="9">
    <source>
        <dbReference type="RuleBase" id="RU363036"/>
    </source>
</evidence>
<dbReference type="PANTHER" id="PTHR10055">
    <property type="entry name" value="TRYPTOPHANYL-TRNA SYNTHETASE"/>
    <property type="match status" value="1"/>
</dbReference>
<evidence type="ECO:0000256" key="6">
    <source>
        <dbReference type="ARBA" id="ARBA00022917"/>
    </source>
</evidence>
<dbReference type="EC" id="6.1.1.2" evidence="2"/>
<gene>
    <name evidence="10" type="primary">WARS-1</name>
    <name evidence="10" type="ORF">KIN20_036516</name>
</gene>
<protein>
    <recommendedName>
        <fullName evidence="2">tryptophan--tRNA ligase</fullName>
        <ecNumber evidence="2">6.1.1.2</ecNumber>
    </recommendedName>
    <alternativeName>
        <fullName evidence="8">Tryptophanyl-tRNA synthetase</fullName>
    </alternativeName>
</protein>
<dbReference type="PRINTS" id="PR01039">
    <property type="entry name" value="TRNASYNTHTRP"/>
</dbReference>
<keyword evidence="4 9" id="KW-0547">Nucleotide-binding</keyword>
<keyword evidence="3 9" id="KW-0436">Ligase</keyword>
<evidence type="ECO:0000256" key="7">
    <source>
        <dbReference type="ARBA" id="ARBA00023146"/>
    </source>
</evidence>
<accession>A0AAD5WKH2</accession>
<keyword evidence="6 9" id="KW-0648">Protein biosynthesis</keyword>
<dbReference type="PROSITE" id="PS00178">
    <property type="entry name" value="AA_TRNA_LIGASE_I"/>
    <property type="match status" value="1"/>
</dbReference>
<keyword evidence="5 9" id="KW-0067">ATP-binding</keyword>
<keyword evidence="7 9" id="KW-0030">Aminoacyl-tRNA synthetase</keyword>
<comment type="similarity">
    <text evidence="1 9">Belongs to the class-I aminoacyl-tRNA synthetase family.</text>
</comment>
<dbReference type="InterPro" id="IPR001412">
    <property type="entry name" value="aa-tRNA-synth_I_CS"/>
</dbReference>
<dbReference type="Gene3D" id="3.40.50.620">
    <property type="entry name" value="HUPs"/>
    <property type="match status" value="1"/>
</dbReference>
<evidence type="ECO:0000256" key="4">
    <source>
        <dbReference type="ARBA" id="ARBA00022741"/>
    </source>
</evidence>
<evidence type="ECO:0000256" key="1">
    <source>
        <dbReference type="ARBA" id="ARBA00005594"/>
    </source>
</evidence>
<name>A0AAD5WKH2_PARTN</name>
<dbReference type="GO" id="GO:0004830">
    <property type="term" value="F:tryptophan-tRNA ligase activity"/>
    <property type="evidence" value="ECO:0007669"/>
    <property type="project" value="UniProtKB-EC"/>
</dbReference>
<evidence type="ECO:0000256" key="2">
    <source>
        <dbReference type="ARBA" id="ARBA00013161"/>
    </source>
</evidence>
<dbReference type="AlphaFoldDB" id="A0AAD5WKH2"/>
<evidence type="ECO:0000313" key="11">
    <source>
        <dbReference type="Proteomes" id="UP001196413"/>
    </source>
</evidence>
<dbReference type="PANTHER" id="PTHR10055:SF1">
    <property type="entry name" value="TRYPTOPHAN--TRNA LIGASE, CYTOPLASMIC"/>
    <property type="match status" value="1"/>
</dbReference>
<sequence>MDKNLSAESEVTEMLETVMVNGNHKGDENEDLVTPWDVSALSATGVDYDKLIVKFGCRKIESDLLERFKNVTGRELHPMLRRGLFFAHRDLNVILDRVEQGKPFFLYTGRGPSSGSLHLGHLVPFIFTKWLQDVFDVPLIIQITDDEKFLWKDIKIDEVKKIARDNMKDIIAVGFDPEKNVYVQQF</sequence>
<reference evidence="10" key="1">
    <citation type="submission" date="2021-06" db="EMBL/GenBank/DDBJ databases">
        <title>Parelaphostrongylus tenuis whole genome reference sequence.</title>
        <authorList>
            <person name="Garwood T.J."/>
            <person name="Larsen P.A."/>
            <person name="Fountain-Jones N.M."/>
            <person name="Garbe J.R."/>
            <person name="Macchietto M.G."/>
            <person name="Kania S.A."/>
            <person name="Gerhold R.W."/>
            <person name="Richards J.E."/>
            <person name="Wolf T.M."/>
        </authorList>
    </citation>
    <scope>NUCLEOTIDE SEQUENCE</scope>
    <source>
        <strain evidence="10">MNPRO001-30</strain>
        <tissue evidence="10">Meninges</tissue>
    </source>
</reference>
<dbReference type="GO" id="GO:0005524">
    <property type="term" value="F:ATP binding"/>
    <property type="evidence" value="ECO:0007669"/>
    <property type="project" value="UniProtKB-KW"/>
</dbReference>
<keyword evidence="11" id="KW-1185">Reference proteome</keyword>
<dbReference type="SUPFAM" id="SSF52374">
    <property type="entry name" value="Nucleotidylyl transferase"/>
    <property type="match status" value="1"/>
</dbReference>
<dbReference type="InterPro" id="IPR002305">
    <property type="entry name" value="aa-tRNA-synth_Ic"/>
</dbReference>
<dbReference type="Pfam" id="PF00579">
    <property type="entry name" value="tRNA-synt_1b"/>
    <property type="match status" value="1"/>
</dbReference>
<dbReference type="EMBL" id="JAHQIW010007368">
    <property type="protein sequence ID" value="KAJ1373954.1"/>
    <property type="molecule type" value="Genomic_DNA"/>
</dbReference>
<evidence type="ECO:0000256" key="8">
    <source>
        <dbReference type="ARBA" id="ARBA00030268"/>
    </source>
</evidence>